<keyword evidence="3" id="KW-1185">Reference proteome</keyword>
<evidence type="ECO:0000256" key="1">
    <source>
        <dbReference type="SAM" id="SignalP"/>
    </source>
</evidence>
<evidence type="ECO:0000313" key="3">
    <source>
        <dbReference type="Proteomes" id="UP000053259"/>
    </source>
</evidence>
<dbReference type="VEuPathDB" id="FungiDB:PV09_07672"/>
<dbReference type="Pfam" id="PF10906">
    <property type="entry name" value="Mrx7"/>
    <property type="match status" value="1"/>
</dbReference>
<dbReference type="InParanoid" id="A0A0D1YJ73"/>
<name>A0A0D1YJ73_9PEZI</name>
<protein>
    <submittedName>
        <fullName evidence="2">Uncharacterized protein</fullName>
    </submittedName>
</protein>
<sequence>MKWMLIRAFEAWAVATLLRSQAFHRGVEKIAKGVHRLRHGRPMEEMGGTKIDMPEDARFWTHFKNELRQQLGMKNPKQR</sequence>
<dbReference type="OrthoDB" id="4138121at2759"/>
<dbReference type="RefSeq" id="XP_016210801.1">
    <property type="nucleotide sequence ID" value="XM_016361475.1"/>
</dbReference>
<accession>A0A0D1YJ73</accession>
<evidence type="ECO:0000313" key="2">
    <source>
        <dbReference type="EMBL" id="KIW00932.1"/>
    </source>
</evidence>
<dbReference type="EMBL" id="KN847559">
    <property type="protein sequence ID" value="KIW00932.1"/>
    <property type="molecule type" value="Genomic_DNA"/>
</dbReference>
<proteinExistence type="predicted"/>
<feature type="chain" id="PRO_5002237121" evidence="1">
    <location>
        <begin position="23"/>
        <end position="79"/>
    </location>
</feature>
<organism evidence="2 3">
    <name type="scientific">Verruconis gallopava</name>
    <dbReference type="NCBI Taxonomy" id="253628"/>
    <lineage>
        <taxon>Eukaryota</taxon>
        <taxon>Fungi</taxon>
        <taxon>Dikarya</taxon>
        <taxon>Ascomycota</taxon>
        <taxon>Pezizomycotina</taxon>
        <taxon>Dothideomycetes</taxon>
        <taxon>Pleosporomycetidae</taxon>
        <taxon>Venturiales</taxon>
        <taxon>Sympoventuriaceae</taxon>
        <taxon>Verruconis</taxon>
    </lineage>
</organism>
<dbReference type="HOGENOM" id="CLU_183945_1_0_1"/>
<dbReference type="InterPro" id="IPR020301">
    <property type="entry name" value="Mrx7"/>
</dbReference>
<keyword evidence="1" id="KW-0732">Signal</keyword>
<gene>
    <name evidence="2" type="ORF">PV09_07672</name>
</gene>
<dbReference type="AlphaFoldDB" id="A0A0D1YJ73"/>
<reference evidence="2 3" key="1">
    <citation type="submission" date="2015-01" db="EMBL/GenBank/DDBJ databases">
        <title>The Genome Sequence of Ochroconis gallopava CBS43764.</title>
        <authorList>
            <consortium name="The Broad Institute Genomics Platform"/>
            <person name="Cuomo C."/>
            <person name="de Hoog S."/>
            <person name="Gorbushina A."/>
            <person name="Stielow B."/>
            <person name="Teixiera M."/>
            <person name="Abouelleil A."/>
            <person name="Chapman S.B."/>
            <person name="Priest M."/>
            <person name="Young S.K."/>
            <person name="Wortman J."/>
            <person name="Nusbaum C."/>
            <person name="Birren B."/>
        </authorList>
    </citation>
    <scope>NUCLEOTIDE SEQUENCE [LARGE SCALE GENOMIC DNA]</scope>
    <source>
        <strain evidence="2 3">CBS 43764</strain>
    </source>
</reference>
<dbReference type="GeneID" id="27315645"/>
<feature type="signal peptide" evidence="1">
    <location>
        <begin position="1"/>
        <end position="22"/>
    </location>
</feature>
<dbReference type="Proteomes" id="UP000053259">
    <property type="component" value="Unassembled WGS sequence"/>
</dbReference>